<dbReference type="OrthoDB" id="3941538at2759"/>
<evidence type="ECO:0000313" key="7">
    <source>
        <dbReference type="EMBL" id="KAF2683468.1"/>
    </source>
</evidence>
<keyword evidence="3" id="KW-0479">Metal-binding</keyword>
<dbReference type="InterPro" id="IPR036291">
    <property type="entry name" value="NAD(P)-bd_dom_sf"/>
</dbReference>
<accession>A0A6G1IZB1</accession>
<dbReference type="SUPFAM" id="SSF51735">
    <property type="entry name" value="NAD(P)-binding Rossmann-fold domains"/>
    <property type="match status" value="1"/>
</dbReference>
<sequence>MRDVVCSGVPFEMTVQDLPIPTILSETGAVVRITTSALCGPDPHVYREFSGGNPPWNMDHEALGYIAELESAVSSLSVGDYVIILGTLSGGHFQWTPQVGNYYSNGTPALPDAEYARVPFADAILVPVPLTSNTTNSTIKQDYLTFKPSDTVAVFGAGPVGLLAAYSAILCGASNVYSIDHVEARLERAASVGAILVNFVASDPVAQILAYEPEGVMRSIDAVGMEALNSDLEIEEDIIIQQMIAGTAPYSGIGVVGVHLAQPNFVGAPNEAEISPNITFPMTKPYAASLVDMIASGKAHPNFISTAVIGIEDAPEYYRRYDRLEEIKMFIQFPWAR</sequence>
<dbReference type="SUPFAM" id="SSF50129">
    <property type="entry name" value="GroES-like"/>
    <property type="match status" value="1"/>
</dbReference>
<evidence type="ECO:0000256" key="4">
    <source>
        <dbReference type="ARBA" id="ARBA00022833"/>
    </source>
</evidence>
<dbReference type="PANTHER" id="PTHR42813">
    <property type="entry name" value="ZINC-TYPE ALCOHOL DEHYDROGENASE-LIKE"/>
    <property type="match status" value="1"/>
</dbReference>
<gene>
    <name evidence="7" type="ORF">K458DRAFT_432257</name>
</gene>
<name>A0A6G1IZB1_9PLEO</name>
<dbReference type="Gene3D" id="3.40.50.720">
    <property type="entry name" value="NAD(P)-binding Rossmann-like Domain"/>
    <property type="match status" value="1"/>
</dbReference>
<evidence type="ECO:0000256" key="1">
    <source>
        <dbReference type="ARBA" id="ARBA00001947"/>
    </source>
</evidence>
<protein>
    <submittedName>
        <fullName evidence="7">GroES-like protein</fullName>
    </submittedName>
</protein>
<dbReference type="PANTHER" id="PTHR42813:SF3">
    <property type="entry name" value="GLUTATHIONE-INDEPENDENT FORMALDEHYDE DEHYDROGENASE"/>
    <property type="match status" value="1"/>
</dbReference>
<dbReference type="EMBL" id="MU005584">
    <property type="protein sequence ID" value="KAF2683468.1"/>
    <property type="molecule type" value="Genomic_DNA"/>
</dbReference>
<organism evidence="7 8">
    <name type="scientific">Lentithecium fluviatile CBS 122367</name>
    <dbReference type="NCBI Taxonomy" id="1168545"/>
    <lineage>
        <taxon>Eukaryota</taxon>
        <taxon>Fungi</taxon>
        <taxon>Dikarya</taxon>
        <taxon>Ascomycota</taxon>
        <taxon>Pezizomycotina</taxon>
        <taxon>Dothideomycetes</taxon>
        <taxon>Pleosporomycetidae</taxon>
        <taxon>Pleosporales</taxon>
        <taxon>Massarineae</taxon>
        <taxon>Lentitheciaceae</taxon>
        <taxon>Lentithecium</taxon>
    </lineage>
</organism>
<evidence type="ECO:0000313" key="8">
    <source>
        <dbReference type="Proteomes" id="UP000799291"/>
    </source>
</evidence>
<evidence type="ECO:0000256" key="2">
    <source>
        <dbReference type="ARBA" id="ARBA00008072"/>
    </source>
</evidence>
<dbReference type="GO" id="GO:0046872">
    <property type="term" value="F:metal ion binding"/>
    <property type="evidence" value="ECO:0007669"/>
    <property type="project" value="UniProtKB-KW"/>
</dbReference>
<dbReference type="Proteomes" id="UP000799291">
    <property type="component" value="Unassembled WGS sequence"/>
</dbReference>
<comment type="similarity">
    <text evidence="2">Belongs to the zinc-containing alcohol dehydrogenase family.</text>
</comment>
<dbReference type="Gene3D" id="3.90.180.10">
    <property type="entry name" value="Medium-chain alcohol dehydrogenases, catalytic domain"/>
    <property type="match status" value="1"/>
</dbReference>
<dbReference type="AlphaFoldDB" id="A0A6G1IZB1"/>
<dbReference type="InterPro" id="IPR013154">
    <property type="entry name" value="ADH-like_N"/>
</dbReference>
<evidence type="ECO:0000259" key="6">
    <source>
        <dbReference type="Pfam" id="PF08240"/>
    </source>
</evidence>
<evidence type="ECO:0000256" key="3">
    <source>
        <dbReference type="ARBA" id="ARBA00022723"/>
    </source>
</evidence>
<keyword evidence="4" id="KW-0862">Zinc</keyword>
<keyword evidence="5" id="KW-0520">NAD</keyword>
<proteinExistence type="inferred from homology"/>
<dbReference type="InterPro" id="IPR011032">
    <property type="entry name" value="GroES-like_sf"/>
</dbReference>
<evidence type="ECO:0000256" key="5">
    <source>
        <dbReference type="ARBA" id="ARBA00023027"/>
    </source>
</evidence>
<reference evidence="7" key="1">
    <citation type="journal article" date="2020" name="Stud. Mycol.">
        <title>101 Dothideomycetes genomes: a test case for predicting lifestyles and emergence of pathogens.</title>
        <authorList>
            <person name="Haridas S."/>
            <person name="Albert R."/>
            <person name="Binder M."/>
            <person name="Bloem J."/>
            <person name="Labutti K."/>
            <person name="Salamov A."/>
            <person name="Andreopoulos B."/>
            <person name="Baker S."/>
            <person name="Barry K."/>
            <person name="Bills G."/>
            <person name="Bluhm B."/>
            <person name="Cannon C."/>
            <person name="Castanera R."/>
            <person name="Culley D."/>
            <person name="Daum C."/>
            <person name="Ezra D."/>
            <person name="Gonzalez J."/>
            <person name="Henrissat B."/>
            <person name="Kuo A."/>
            <person name="Liang C."/>
            <person name="Lipzen A."/>
            <person name="Lutzoni F."/>
            <person name="Magnuson J."/>
            <person name="Mondo S."/>
            <person name="Nolan M."/>
            <person name="Ohm R."/>
            <person name="Pangilinan J."/>
            <person name="Park H.-J."/>
            <person name="Ramirez L."/>
            <person name="Alfaro M."/>
            <person name="Sun H."/>
            <person name="Tritt A."/>
            <person name="Yoshinaga Y."/>
            <person name="Zwiers L.-H."/>
            <person name="Turgeon B."/>
            <person name="Goodwin S."/>
            <person name="Spatafora J."/>
            <person name="Crous P."/>
            <person name="Grigoriev I."/>
        </authorList>
    </citation>
    <scope>NUCLEOTIDE SEQUENCE</scope>
    <source>
        <strain evidence="7">CBS 122367</strain>
    </source>
</reference>
<feature type="domain" description="Alcohol dehydrogenase-like N-terminal" evidence="6">
    <location>
        <begin position="28"/>
        <end position="87"/>
    </location>
</feature>
<comment type="cofactor">
    <cofactor evidence="1">
        <name>Zn(2+)</name>
        <dbReference type="ChEBI" id="CHEBI:29105"/>
    </cofactor>
</comment>
<keyword evidence="8" id="KW-1185">Reference proteome</keyword>
<dbReference type="Pfam" id="PF08240">
    <property type="entry name" value="ADH_N"/>
    <property type="match status" value="1"/>
</dbReference>